<comment type="caution">
    <text evidence="2">The sequence shown here is derived from an EMBL/GenBank/DDBJ whole genome shotgun (WGS) entry which is preliminary data.</text>
</comment>
<dbReference type="EMBL" id="SODD01000008">
    <property type="protein sequence ID" value="TDW24703.1"/>
    <property type="molecule type" value="Genomic_DNA"/>
</dbReference>
<dbReference type="RefSeq" id="WP_134168673.1">
    <property type="nucleotide sequence ID" value="NZ_SODD01000008.1"/>
</dbReference>
<dbReference type="Gene3D" id="3.40.50.850">
    <property type="entry name" value="Isochorismatase-like"/>
    <property type="match status" value="1"/>
</dbReference>
<dbReference type="Pfam" id="PF00857">
    <property type="entry name" value="Isochorismatase"/>
    <property type="match status" value="1"/>
</dbReference>
<dbReference type="GO" id="GO:0008936">
    <property type="term" value="F:nicotinamidase activity"/>
    <property type="evidence" value="ECO:0007669"/>
    <property type="project" value="InterPro"/>
</dbReference>
<evidence type="ECO:0000313" key="2">
    <source>
        <dbReference type="EMBL" id="TDW24703.1"/>
    </source>
</evidence>
<sequence length="203" mass="23068">MAKLKPETMDTLARTSLSELQRPHVFVVDMINGFIKEGALSDSYIMHITNPIQDLVKQAHATTFICDSHNLDAKEFDAYPIHCIKDTSESEVIDEMQPLVKRLIHKNSTNTFMAKEFQDQLPDLLSQFDDFVLVGCCTDICILHFALSLQTFINEHNLSDKRVIVPVNMVETYDIPEVHSRDKANQTACELMINNGIQVVVME</sequence>
<dbReference type="AlphaFoldDB" id="A0A4R8A2D8"/>
<name>A0A4R8A2D8_9FIRM</name>
<evidence type="ECO:0000313" key="3">
    <source>
        <dbReference type="Proteomes" id="UP000294743"/>
    </source>
</evidence>
<dbReference type="GO" id="GO:0019365">
    <property type="term" value="P:pyridine nucleotide salvage"/>
    <property type="evidence" value="ECO:0007669"/>
    <property type="project" value="InterPro"/>
</dbReference>
<dbReference type="Proteomes" id="UP000294743">
    <property type="component" value="Unassembled WGS sequence"/>
</dbReference>
<reference evidence="2 3" key="1">
    <citation type="submission" date="2019-03" db="EMBL/GenBank/DDBJ databases">
        <title>Genomic Encyclopedia of Type Strains, Phase IV (KMG-IV): sequencing the most valuable type-strain genomes for metagenomic binning, comparative biology and taxonomic classification.</title>
        <authorList>
            <person name="Goeker M."/>
        </authorList>
    </citation>
    <scope>NUCLEOTIDE SEQUENCE [LARGE SCALE GENOMIC DNA]</scope>
    <source>
        <strain evidence="2 3">DSM 28867</strain>
    </source>
</reference>
<keyword evidence="3" id="KW-1185">Reference proteome</keyword>
<dbReference type="InterPro" id="IPR000868">
    <property type="entry name" value="Isochorismatase-like_dom"/>
</dbReference>
<gene>
    <name evidence="2" type="ORF">EDD63_10858</name>
</gene>
<feature type="domain" description="Isochorismatase-like" evidence="1">
    <location>
        <begin position="25"/>
        <end position="149"/>
    </location>
</feature>
<protein>
    <submittedName>
        <fullName evidence="2">Nicotinamidase-related amidase</fullName>
    </submittedName>
</protein>
<evidence type="ECO:0000259" key="1">
    <source>
        <dbReference type="Pfam" id="PF00857"/>
    </source>
</evidence>
<dbReference type="PANTHER" id="PTHR47297:SF2">
    <property type="entry name" value="OS02G0606800 PROTEIN"/>
    <property type="match status" value="1"/>
</dbReference>
<proteinExistence type="predicted"/>
<dbReference type="PANTHER" id="PTHR47297">
    <property type="match status" value="1"/>
</dbReference>
<organism evidence="2 3">
    <name type="scientific">Breznakia blatticola</name>
    <dbReference type="NCBI Taxonomy" id="1754012"/>
    <lineage>
        <taxon>Bacteria</taxon>
        <taxon>Bacillati</taxon>
        <taxon>Bacillota</taxon>
        <taxon>Erysipelotrichia</taxon>
        <taxon>Erysipelotrichales</taxon>
        <taxon>Erysipelotrichaceae</taxon>
        <taxon>Breznakia</taxon>
    </lineage>
</organism>
<dbReference type="InterPro" id="IPR036380">
    <property type="entry name" value="Isochorismatase-like_sf"/>
</dbReference>
<dbReference type="OrthoDB" id="9796485at2"/>
<accession>A0A4R8A2D8</accession>
<dbReference type="InterPro" id="IPR044717">
    <property type="entry name" value="NIC1"/>
</dbReference>
<dbReference type="SUPFAM" id="SSF52499">
    <property type="entry name" value="Isochorismatase-like hydrolases"/>
    <property type="match status" value="1"/>
</dbReference>